<evidence type="ECO:0000256" key="4">
    <source>
        <dbReference type="ARBA" id="ARBA00023180"/>
    </source>
</evidence>
<dbReference type="InterPro" id="IPR028994">
    <property type="entry name" value="Integrin_alpha_N"/>
</dbReference>
<dbReference type="PANTHER" id="PTHR36220">
    <property type="entry name" value="UNNAMED PRODUCT"/>
    <property type="match status" value="1"/>
</dbReference>
<dbReference type="InterPro" id="IPR011043">
    <property type="entry name" value="Gal_Oxase/kelch_b-propeller"/>
</dbReference>
<dbReference type="eggNOG" id="ENOG502SAF2">
    <property type="taxonomic scope" value="Eukaryota"/>
</dbReference>
<feature type="domain" description="Sushi" evidence="7">
    <location>
        <begin position="1065"/>
        <end position="1115"/>
    </location>
</feature>
<proteinExistence type="predicted"/>
<evidence type="ECO:0000256" key="6">
    <source>
        <dbReference type="SAM" id="MobiDB-lite"/>
    </source>
</evidence>
<dbReference type="GeneID" id="8249620"/>
<name>C1EIZ5_MICCC</name>
<dbReference type="RefSeq" id="XP_002506687.1">
    <property type="nucleotide sequence ID" value="XM_002506641.1"/>
</dbReference>
<dbReference type="OMA" id="KTRIYAN"/>
<evidence type="ECO:0000259" key="7">
    <source>
        <dbReference type="SMART" id="SM00032"/>
    </source>
</evidence>
<dbReference type="Proteomes" id="UP000002009">
    <property type="component" value="Chromosome 16"/>
</dbReference>
<keyword evidence="4" id="KW-0325">Glycoprotein</keyword>
<dbReference type="Pfam" id="PF14312">
    <property type="entry name" value="FG-GAP_2"/>
    <property type="match status" value="14"/>
</dbReference>
<feature type="repeat" description="FG-GAP" evidence="5">
    <location>
        <begin position="308"/>
        <end position="363"/>
    </location>
</feature>
<dbReference type="SMART" id="SM00191">
    <property type="entry name" value="Int_alpha"/>
    <property type="match status" value="9"/>
</dbReference>
<keyword evidence="2" id="KW-0677">Repeat</keyword>
<evidence type="ECO:0000256" key="5">
    <source>
        <dbReference type="PROSITE-ProRule" id="PRU00803"/>
    </source>
</evidence>
<evidence type="ECO:0000256" key="3">
    <source>
        <dbReference type="ARBA" id="ARBA00023157"/>
    </source>
</evidence>
<accession>C1EIZ5</accession>
<feature type="domain" description="Sushi" evidence="7">
    <location>
        <begin position="1119"/>
        <end position="1170"/>
    </location>
</feature>
<evidence type="ECO:0000256" key="2">
    <source>
        <dbReference type="ARBA" id="ARBA00022737"/>
    </source>
</evidence>
<evidence type="ECO:0000256" key="1">
    <source>
        <dbReference type="ARBA" id="ARBA00022729"/>
    </source>
</evidence>
<dbReference type="OrthoDB" id="406096at2759"/>
<keyword evidence="9" id="KW-1185">Reference proteome</keyword>
<dbReference type="SUPFAM" id="SSF50965">
    <property type="entry name" value="Galactose oxidase, central domain"/>
    <property type="match status" value="2"/>
</dbReference>
<dbReference type="InParanoid" id="C1EIZ5"/>
<evidence type="ECO:0000313" key="8">
    <source>
        <dbReference type="EMBL" id="ACO67945.1"/>
    </source>
</evidence>
<reference evidence="8 9" key="1">
    <citation type="journal article" date="2009" name="Science">
        <title>Green evolution and dynamic adaptations revealed by genomes of the marine picoeukaryotes Micromonas.</title>
        <authorList>
            <person name="Worden A.Z."/>
            <person name="Lee J.H."/>
            <person name="Mock T."/>
            <person name="Rouze P."/>
            <person name="Simmons M.P."/>
            <person name="Aerts A.L."/>
            <person name="Allen A.E."/>
            <person name="Cuvelier M.L."/>
            <person name="Derelle E."/>
            <person name="Everett M.V."/>
            <person name="Foulon E."/>
            <person name="Grimwood J."/>
            <person name="Gundlach H."/>
            <person name="Henrissat B."/>
            <person name="Napoli C."/>
            <person name="McDonald S.M."/>
            <person name="Parker M.S."/>
            <person name="Rombauts S."/>
            <person name="Salamov A."/>
            <person name="Von Dassow P."/>
            <person name="Badger J.H."/>
            <person name="Coutinho P.M."/>
            <person name="Demir E."/>
            <person name="Dubchak I."/>
            <person name="Gentemann C."/>
            <person name="Eikrem W."/>
            <person name="Gready J.E."/>
            <person name="John U."/>
            <person name="Lanier W."/>
            <person name="Lindquist E.A."/>
            <person name="Lucas S."/>
            <person name="Mayer K.F."/>
            <person name="Moreau H."/>
            <person name="Not F."/>
            <person name="Otillar R."/>
            <person name="Panaud O."/>
            <person name="Pangilinan J."/>
            <person name="Paulsen I."/>
            <person name="Piegu B."/>
            <person name="Poliakov A."/>
            <person name="Robbens S."/>
            <person name="Schmutz J."/>
            <person name="Toulza E."/>
            <person name="Wyss T."/>
            <person name="Zelensky A."/>
            <person name="Zhou K."/>
            <person name="Armbrust E.V."/>
            <person name="Bhattacharya D."/>
            <person name="Goodenough U.W."/>
            <person name="Van de Peer Y."/>
            <person name="Grigoriev I.V."/>
        </authorList>
    </citation>
    <scope>NUCLEOTIDE SEQUENCE [LARGE SCALE GENOMIC DNA]</scope>
    <source>
        <strain evidence="9">RCC299 / NOUM17</strain>
    </source>
</reference>
<gene>
    <name evidence="8" type="ORF">MICPUN_64755</name>
</gene>
<dbReference type="PROSITE" id="PS51470">
    <property type="entry name" value="FG_GAP"/>
    <property type="match status" value="2"/>
</dbReference>
<dbReference type="InterPro" id="IPR000436">
    <property type="entry name" value="Sushi_SCR_CCP_dom"/>
</dbReference>
<sequence length="1195" mass="122656">MLPLSVTPTLAPDEADDTAICARKSLAGTSRREYRPETSPPAARDRRGRLRCDGPGTGWGSCGGRSSSSRFHSRWTRASLVVLALLALIVAPGTRFAAATGPESDLAPVRGLRRLAQTTNVGGVEYLQRAKLNATDGAEDDQFGKSVSIDGDTMVIGAYFDDDKGDISGSAYVFTRNTPGDLASGWTQVAKLTAADGAANDQFGRSVSIDGDTVVIGAYIDDDDGTSSGSAYVFTRVTAGDLASGWAQVAKLTAGDGAAGDWFGSSVSIDSDTVVIGAYGDDDDGSGSGSAYVFARDTTGDLASNWTQVAKLTLNVYAEFDYFGYSVSIDGDTVVIGAYRDDDKGTNSGSAYVFTRDTTGDLASNWTQVAKLTAVDDDAIYAHDHFGYSVSIDGDTVVIGAYQDDDKGSNSGSAYVFTRVTAGDLASRWTQVAKLTAGDDGAGEDNFGRSVSIDGDTVVIGAQYDDDKGPGSGSAYVFRRDTPGYLASGWAQVAKLTADDGAGGDNFGLSVSIDGDTIAIGAIGDDDKGSASGSAHVFSAYFFPCDASSPPANGAVGDCTSVLESGSTCQPTCDQGYAVSGPSVCDDGYFLPAVCNMFPQLAKLTADDGAADDRFGNSVSIDGDTMVIGAQHDDDKGDRSGSAYVFTRDTPSNWAKVAKLTAGDGAASDYFGNSVSINGDTMVIGAQYDDDKGDNSGSAYVFTRDKPGDLASGWTQVAKLTADDGAASDRFGRSVSIDGDTVVIGASHDRFGSATMGSAYVFTRNTAGNLASGWTQVNKLTASDRAKDDWFGSSVSIDGDTVVIGADGDDDDGSSSGSAYVFTRDTPGDLASRWTQVAKLTADDGANGDWFGGSVSIDGDTVVIGAHGDDDKGTDSGSAYVFRRITTGELTSGWTQVAKLTAVDDGAASDWFGGSVSIDGDTMVIGAIGDDDKGPGSGSAYVFRRITAGDTTSGWTQVDKLTAVNDGAADDWFGGSVSIDGDTMVIGAIGDDDKGFLSGSAYVFSKYVPPCDASSPPANGTVGDCTSELASGSTCQPTCDQGYAVSGPSVCENSVLSPAICIPFCNASTPPANGAVGNCTDQLLSGTACQPACDPGYFAPEPSVCDDGILTPAVCVRYCDASAPPANGGVGDCVEYLSSGTTCQPTCDEGYIVSGKTSCDAAGTLTAADCRELSCCEQTFAKFGFGVAYSYGDEL</sequence>
<dbReference type="SMART" id="SM00032">
    <property type="entry name" value="CCP"/>
    <property type="match status" value="4"/>
</dbReference>
<dbReference type="PANTHER" id="PTHR36220:SF1">
    <property type="entry name" value="GAMMA TUBULIN COMPLEX COMPONENT C-TERMINAL DOMAIN-CONTAINING PROTEIN"/>
    <property type="match status" value="1"/>
</dbReference>
<keyword evidence="3" id="KW-1015">Disulfide bond</keyword>
<dbReference type="CDD" id="cd00033">
    <property type="entry name" value="CCP"/>
    <property type="match status" value="1"/>
</dbReference>
<dbReference type="Gene3D" id="2.130.10.130">
    <property type="entry name" value="Integrin alpha, N-terminal"/>
    <property type="match status" value="5"/>
</dbReference>
<dbReference type="AlphaFoldDB" id="C1EIZ5"/>
<organism evidence="8 9">
    <name type="scientific">Micromonas commoda (strain RCC299 / NOUM17 / CCMP2709)</name>
    <name type="common">Picoplanktonic green alga</name>
    <dbReference type="NCBI Taxonomy" id="296587"/>
    <lineage>
        <taxon>Eukaryota</taxon>
        <taxon>Viridiplantae</taxon>
        <taxon>Chlorophyta</taxon>
        <taxon>Mamiellophyceae</taxon>
        <taxon>Mamiellales</taxon>
        <taxon>Mamiellaceae</taxon>
        <taxon>Micromonas</taxon>
    </lineage>
</organism>
<feature type="domain" description="Sushi" evidence="7">
    <location>
        <begin position="1011"/>
        <end position="1061"/>
    </location>
</feature>
<protein>
    <recommendedName>
        <fullName evidence="7">Sushi domain-containing protein</fullName>
    </recommendedName>
</protein>
<dbReference type="EMBL" id="CP001334">
    <property type="protein sequence ID" value="ACO67945.1"/>
    <property type="molecule type" value="Genomic_DNA"/>
</dbReference>
<evidence type="ECO:0000313" key="9">
    <source>
        <dbReference type="Proteomes" id="UP000002009"/>
    </source>
</evidence>
<dbReference type="InterPro" id="IPR013517">
    <property type="entry name" value="FG-GAP"/>
</dbReference>
<feature type="region of interest" description="Disordered" evidence="6">
    <location>
        <begin position="26"/>
        <end position="70"/>
    </location>
</feature>
<dbReference type="InterPro" id="IPR013519">
    <property type="entry name" value="Int_alpha_beta-p"/>
</dbReference>
<feature type="domain" description="Sushi" evidence="7">
    <location>
        <begin position="545"/>
        <end position="595"/>
    </location>
</feature>
<dbReference type="KEGG" id="mis:MICPUN_64755"/>
<keyword evidence="1" id="KW-0732">Signal</keyword>
<feature type="repeat" description="FG-GAP" evidence="5">
    <location>
        <begin position="836"/>
        <end position="891"/>
    </location>
</feature>